<sequence length="295" mass="32364">MGQKINPHGFRLGITTDWKSRWYADKQYADYVAEDVKIRKLLSTGMERAGISKVEIERTRDRVRVDIHTARPGIVIGRRGAEADRIRGSLEKLTGKQVQLNILEVKNPEADAQLVAQGIAEQLSNRVAFRRAMRKAIQTTMRSPQVKGIRVQCSGRLGGAEMSRSEHYRDGRVPLHTLRADIDYGFFEARTTFGRIGVKVWIYKGDLVGGLKAREARDSAAASEQRAPRKERGERSGRGRRSGAAGTTASGTESSRSAAEEAKQTRTSQDAAIDAAPEVAEKAGEAGSTDENGEG</sequence>
<dbReference type="InterPro" id="IPR036419">
    <property type="entry name" value="Ribosomal_S3_C_sf"/>
</dbReference>
<keyword evidence="3 8" id="KW-0694">RNA-binding</keyword>
<evidence type="ECO:0000313" key="12">
    <source>
        <dbReference type="EMBL" id="MBA0124725.1"/>
    </source>
</evidence>
<protein>
    <recommendedName>
        <fullName evidence="7 8">Small ribosomal subunit protein uS3</fullName>
    </recommendedName>
</protein>
<dbReference type="GO" id="GO:0019843">
    <property type="term" value="F:rRNA binding"/>
    <property type="evidence" value="ECO:0007669"/>
    <property type="project" value="UniProtKB-UniRule"/>
</dbReference>
<evidence type="ECO:0000259" key="11">
    <source>
        <dbReference type="PROSITE" id="PS50823"/>
    </source>
</evidence>
<evidence type="ECO:0000256" key="1">
    <source>
        <dbReference type="ARBA" id="ARBA00010761"/>
    </source>
</evidence>
<dbReference type="InterPro" id="IPR015946">
    <property type="entry name" value="KH_dom-like_a/b"/>
</dbReference>
<dbReference type="Proteomes" id="UP000582974">
    <property type="component" value="Unassembled WGS sequence"/>
</dbReference>
<gene>
    <name evidence="8 12" type="primary">rpsC</name>
    <name evidence="12" type="ORF">H0B56_04145</name>
</gene>
<dbReference type="Pfam" id="PF00189">
    <property type="entry name" value="Ribosomal_S3_C"/>
    <property type="match status" value="1"/>
</dbReference>
<keyword evidence="5 8" id="KW-0687">Ribonucleoprotein</keyword>
<dbReference type="PANTHER" id="PTHR11760">
    <property type="entry name" value="30S/40S RIBOSOMAL PROTEIN S3"/>
    <property type="match status" value="1"/>
</dbReference>
<dbReference type="PROSITE" id="PS50823">
    <property type="entry name" value="KH_TYPE_2"/>
    <property type="match status" value="1"/>
</dbReference>
<evidence type="ECO:0000313" key="13">
    <source>
        <dbReference type="Proteomes" id="UP000582974"/>
    </source>
</evidence>
<evidence type="ECO:0000256" key="5">
    <source>
        <dbReference type="ARBA" id="ARBA00023274"/>
    </source>
</evidence>
<dbReference type="InterPro" id="IPR009019">
    <property type="entry name" value="KH_sf_prok-type"/>
</dbReference>
<dbReference type="EMBL" id="JACCKD010000001">
    <property type="protein sequence ID" value="MBA0124725.1"/>
    <property type="molecule type" value="Genomic_DNA"/>
</dbReference>
<dbReference type="PROSITE" id="PS00548">
    <property type="entry name" value="RIBOSOMAL_S3"/>
    <property type="match status" value="1"/>
</dbReference>
<feature type="domain" description="KH type-2" evidence="11">
    <location>
        <begin position="38"/>
        <end position="106"/>
    </location>
</feature>
<evidence type="ECO:0000256" key="3">
    <source>
        <dbReference type="ARBA" id="ARBA00022884"/>
    </source>
</evidence>
<evidence type="ECO:0000256" key="10">
    <source>
        <dbReference type="SAM" id="MobiDB-lite"/>
    </source>
</evidence>
<dbReference type="SMART" id="SM00322">
    <property type="entry name" value="KH"/>
    <property type="match status" value="1"/>
</dbReference>
<proteinExistence type="inferred from homology"/>
<name>A0A838A6W0_9PSEU</name>
<dbReference type="HAMAP" id="MF_01309_B">
    <property type="entry name" value="Ribosomal_uS3_B"/>
    <property type="match status" value="1"/>
</dbReference>
<feature type="region of interest" description="Disordered" evidence="10">
    <location>
        <begin position="213"/>
        <end position="295"/>
    </location>
</feature>
<evidence type="ECO:0000256" key="8">
    <source>
        <dbReference type="HAMAP-Rule" id="MF_01309"/>
    </source>
</evidence>
<dbReference type="SUPFAM" id="SSF54821">
    <property type="entry name" value="Ribosomal protein S3 C-terminal domain"/>
    <property type="match status" value="1"/>
</dbReference>
<dbReference type="Gene3D" id="3.30.300.20">
    <property type="match status" value="1"/>
</dbReference>
<dbReference type="SUPFAM" id="SSF54814">
    <property type="entry name" value="Prokaryotic type KH domain (KH-domain type II)"/>
    <property type="match status" value="1"/>
</dbReference>
<dbReference type="FunFam" id="3.30.300.20:FF:000001">
    <property type="entry name" value="30S ribosomal protein S3"/>
    <property type="match status" value="1"/>
</dbReference>
<dbReference type="FunFam" id="3.30.1140.32:FF:000002">
    <property type="entry name" value="30S ribosomal protein S3"/>
    <property type="match status" value="1"/>
</dbReference>
<evidence type="ECO:0000256" key="2">
    <source>
        <dbReference type="ARBA" id="ARBA00022730"/>
    </source>
</evidence>
<dbReference type="Gene3D" id="3.30.1140.32">
    <property type="entry name" value="Ribosomal protein S3, C-terminal domain"/>
    <property type="match status" value="1"/>
</dbReference>
<keyword evidence="2 8" id="KW-0699">rRNA-binding</keyword>
<dbReference type="GO" id="GO:0003735">
    <property type="term" value="F:structural constituent of ribosome"/>
    <property type="evidence" value="ECO:0007669"/>
    <property type="project" value="InterPro"/>
</dbReference>
<accession>A0A838A6W0</accession>
<feature type="compositionally biased region" description="Low complexity" evidence="10">
    <location>
        <begin position="242"/>
        <end position="257"/>
    </location>
</feature>
<dbReference type="InterPro" id="IPR057258">
    <property type="entry name" value="Ribosomal_uS3"/>
</dbReference>
<dbReference type="NCBIfam" id="TIGR01009">
    <property type="entry name" value="rpsC_bact"/>
    <property type="match status" value="1"/>
</dbReference>
<keyword evidence="13" id="KW-1185">Reference proteome</keyword>
<dbReference type="RefSeq" id="WP_180891544.1">
    <property type="nucleotide sequence ID" value="NZ_JACCKD010000001.1"/>
</dbReference>
<evidence type="ECO:0000256" key="4">
    <source>
        <dbReference type="ARBA" id="ARBA00022980"/>
    </source>
</evidence>
<dbReference type="InterPro" id="IPR004087">
    <property type="entry name" value="KH_dom"/>
</dbReference>
<dbReference type="GO" id="GO:0022627">
    <property type="term" value="C:cytosolic small ribosomal subunit"/>
    <property type="evidence" value="ECO:0007669"/>
    <property type="project" value="TreeGrafter"/>
</dbReference>
<dbReference type="InterPro" id="IPR018280">
    <property type="entry name" value="Ribosomal_uS3_CS"/>
</dbReference>
<dbReference type="PANTHER" id="PTHR11760:SF19">
    <property type="entry name" value="SMALL RIBOSOMAL SUBUNIT PROTEIN US3C"/>
    <property type="match status" value="1"/>
</dbReference>
<evidence type="ECO:0000256" key="7">
    <source>
        <dbReference type="ARBA" id="ARBA00035257"/>
    </source>
</evidence>
<comment type="subunit">
    <text evidence="8">Part of the 30S ribosomal subunit. Forms a tight complex with proteins S10 and S14.</text>
</comment>
<comment type="function">
    <text evidence="6 8">Binds the lower part of the 30S subunit head. Binds mRNA in the 70S ribosome, positioning it for translation.</text>
</comment>
<evidence type="ECO:0000256" key="6">
    <source>
        <dbReference type="ARBA" id="ARBA00024998"/>
    </source>
</evidence>
<dbReference type="CDD" id="cd02412">
    <property type="entry name" value="KH-II_30S_S3"/>
    <property type="match status" value="1"/>
</dbReference>
<dbReference type="GO" id="GO:0003729">
    <property type="term" value="F:mRNA binding"/>
    <property type="evidence" value="ECO:0007669"/>
    <property type="project" value="UniProtKB-UniRule"/>
</dbReference>
<dbReference type="InterPro" id="IPR005704">
    <property type="entry name" value="Ribosomal_uS3_bac-typ"/>
</dbReference>
<dbReference type="Pfam" id="PF07650">
    <property type="entry name" value="KH_2"/>
    <property type="match status" value="1"/>
</dbReference>
<organism evidence="12 13">
    <name type="scientific">Haloechinothrix aidingensis</name>
    <dbReference type="NCBI Taxonomy" id="2752311"/>
    <lineage>
        <taxon>Bacteria</taxon>
        <taxon>Bacillati</taxon>
        <taxon>Actinomycetota</taxon>
        <taxon>Actinomycetes</taxon>
        <taxon>Pseudonocardiales</taxon>
        <taxon>Pseudonocardiaceae</taxon>
        <taxon>Haloechinothrix</taxon>
    </lineage>
</organism>
<evidence type="ECO:0000256" key="9">
    <source>
        <dbReference type="RuleBase" id="RU003624"/>
    </source>
</evidence>
<dbReference type="GO" id="GO:0006412">
    <property type="term" value="P:translation"/>
    <property type="evidence" value="ECO:0007669"/>
    <property type="project" value="UniProtKB-UniRule"/>
</dbReference>
<dbReference type="AlphaFoldDB" id="A0A838A6W0"/>
<dbReference type="InterPro" id="IPR001351">
    <property type="entry name" value="Ribosomal_uS3_C"/>
</dbReference>
<dbReference type="InterPro" id="IPR004044">
    <property type="entry name" value="KH_dom_type_2"/>
</dbReference>
<comment type="caution">
    <text evidence="12">The sequence shown here is derived from an EMBL/GenBank/DDBJ whole genome shotgun (WGS) entry which is preliminary data.</text>
</comment>
<feature type="compositionally biased region" description="Basic and acidic residues" evidence="10">
    <location>
        <begin position="226"/>
        <end position="237"/>
    </location>
</feature>
<comment type="similarity">
    <text evidence="1 8 9">Belongs to the universal ribosomal protein uS3 family.</text>
</comment>
<reference evidence="12 13" key="1">
    <citation type="submission" date="2020-07" db="EMBL/GenBank/DDBJ databases">
        <title>Genome of Haloechinothrix sp.</title>
        <authorList>
            <person name="Tang S.-K."/>
            <person name="Yang L."/>
            <person name="Zhu W.-Y."/>
        </authorList>
    </citation>
    <scope>NUCLEOTIDE SEQUENCE [LARGE SCALE GENOMIC DNA]</scope>
    <source>
        <strain evidence="12 13">YIM 98757</strain>
    </source>
</reference>
<keyword evidence="4 8" id="KW-0689">Ribosomal protein</keyword>